<feature type="non-terminal residue" evidence="1">
    <location>
        <position position="214"/>
    </location>
</feature>
<reference evidence="1 2" key="1">
    <citation type="submission" date="2009-10" db="EMBL/GenBank/DDBJ databases">
        <authorList>
            <person name="Harkins D.M."/>
            <person name="Madupu R."/>
            <person name="Durkin A.S."/>
            <person name="Torralba M."/>
            <person name="Methe B."/>
            <person name="Sutton G.G."/>
            <person name="Strausberg R.L."/>
            <person name="Nelson K.E."/>
        </authorList>
    </citation>
    <scope>NUCLEOTIDE SEQUENCE [LARGE SCALE GENOMIC DNA]</scope>
    <source>
        <strain evidence="1 2">F0264</strain>
    </source>
</reference>
<dbReference type="EMBL" id="ADAD01000020">
    <property type="protein sequence ID" value="EEY36041.1"/>
    <property type="molecule type" value="Genomic_DNA"/>
</dbReference>
<evidence type="ECO:0000313" key="1">
    <source>
        <dbReference type="EMBL" id="EEY36041.1"/>
    </source>
</evidence>
<accession>D0GIN3</accession>
<evidence type="ECO:0000313" key="2">
    <source>
        <dbReference type="Proteomes" id="UP000004226"/>
    </source>
</evidence>
<proteinExistence type="predicted"/>
<dbReference type="AlphaFoldDB" id="D0GIN3"/>
<evidence type="ECO:0008006" key="3">
    <source>
        <dbReference type="Google" id="ProtNLM"/>
    </source>
</evidence>
<dbReference type="Proteomes" id="UP000004226">
    <property type="component" value="Unassembled WGS sequence"/>
</dbReference>
<comment type="caution">
    <text evidence="1">The sequence shown here is derived from an EMBL/GenBank/DDBJ whole genome shotgun (WGS) entry which is preliminary data.</text>
</comment>
<name>D0GIN3_9FUSO</name>
<protein>
    <recommendedName>
        <fullName evidence="3">GNAT family N-acetyltransferase</fullName>
    </recommendedName>
</protein>
<dbReference type="eggNOG" id="ENOG502Z8UT">
    <property type="taxonomic scope" value="Bacteria"/>
</dbReference>
<organism evidence="1 2">
    <name type="scientific">Pseudoleptotrichia goodfellowii F0264</name>
    <dbReference type="NCBI Taxonomy" id="596323"/>
    <lineage>
        <taxon>Bacteria</taxon>
        <taxon>Fusobacteriati</taxon>
        <taxon>Fusobacteriota</taxon>
        <taxon>Fusobacteriia</taxon>
        <taxon>Fusobacteriales</taxon>
        <taxon>Leptotrichiaceae</taxon>
        <taxon>Pseudoleptotrichia</taxon>
    </lineage>
</organism>
<sequence>MDLEGSIVKINQVSEKQLKEMYFLMAEFYNNITEKNFLKDFLEKDYCIILKDRENRIKGFSTQKILTLNYKGKNIHGVFSGDTVIHKESWGSFSLFQVFSKFFFTYGEQYDNFYWFLIVKGHKTYKILPTFLKKFYPNFKEPTPPEIKSLMDFFGCTLYPEEYDPVTGIIEYNDIKDSLKEGIADITNKELRDNHVKFFIQKNPDYEKGNDLVC</sequence>
<gene>
    <name evidence="1" type="ORF">HMPREF0554_0273</name>
</gene>
<keyword evidence="2" id="KW-1185">Reference proteome</keyword>
<dbReference type="RefSeq" id="WP_006806338.1">
    <property type="nucleotide sequence ID" value="NZ_ADAD01000020.1"/>
</dbReference>